<name>A0ACA9N570_9GLOM</name>
<comment type="caution">
    <text evidence="1">The sequence shown here is derived from an EMBL/GenBank/DDBJ whole genome shotgun (WGS) entry which is preliminary data.</text>
</comment>
<evidence type="ECO:0000313" key="2">
    <source>
        <dbReference type="Proteomes" id="UP000789366"/>
    </source>
</evidence>
<evidence type="ECO:0000313" key="1">
    <source>
        <dbReference type="EMBL" id="CAG8629090.1"/>
    </source>
</evidence>
<accession>A0ACA9N570</accession>
<reference evidence="1" key="1">
    <citation type="submission" date="2021-06" db="EMBL/GenBank/DDBJ databases">
        <authorList>
            <person name="Kallberg Y."/>
            <person name="Tangrot J."/>
            <person name="Rosling A."/>
        </authorList>
    </citation>
    <scope>NUCLEOTIDE SEQUENCE</scope>
    <source>
        <strain evidence="1">28 12/20/2015</strain>
    </source>
</reference>
<protein>
    <submittedName>
        <fullName evidence="1">9991_t:CDS:1</fullName>
    </submittedName>
</protein>
<feature type="non-terminal residue" evidence="1">
    <location>
        <position position="1"/>
    </location>
</feature>
<gene>
    <name evidence="1" type="ORF">SPELUC_LOCUS8155</name>
</gene>
<organism evidence="1 2">
    <name type="scientific">Cetraspora pellucida</name>
    <dbReference type="NCBI Taxonomy" id="1433469"/>
    <lineage>
        <taxon>Eukaryota</taxon>
        <taxon>Fungi</taxon>
        <taxon>Fungi incertae sedis</taxon>
        <taxon>Mucoromycota</taxon>
        <taxon>Glomeromycotina</taxon>
        <taxon>Glomeromycetes</taxon>
        <taxon>Diversisporales</taxon>
        <taxon>Gigasporaceae</taxon>
        <taxon>Cetraspora</taxon>
    </lineage>
</organism>
<sequence length="97" mass="10569">VSCTPRSTSFVVPPARKLCPATSLLGRSALSLCMNHFFVAGPPFAFMNNVIFPGAYFGSVLRMIYSLSMQMGHNSSLVELIIRVGRSVVLWFLVLGS</sequence>
<keyword evidence="2" id="KW-1185">Reference proteome</keyword>
<proteinExistence type="predicted"/>
<dbReference type="Proteomes" id="UP000789366">
    <property type="component" value="Unassembled WGS sequence"/>
</dbReference>
<dbReference type="EMBL" id="CAJVPW010011791">
    <property type="protein sequence ID" value="CAG8629090.1"/>
    <property type="molecule type" value="Genomic_DNA"/>
</dbReference>